<reference evidence="2 3" key="1">
    <citation type="journal article" date="2023" name="G3 (Bethesda)">
        <title>A chromosome-length genome assembly and annotation of blackberry (Rubus argutus, cv. 'Hillquist').</title>
        <authorList>
            <person name="Bruna T."/>
            <person name="Aryal R."/>
            <person name="Dudchenko O."/>
            <person name="Sargent D.J."/>
            <person name="Mead D."/>
            <person name="Buti M."/>
            <person name="Cavallini A."/>
            <person name="Hytonen T."/>
            <person name="Andres J."/>
            <person name="Pham M."/>
            <person name="Weisz D."/>
            <person name="Mascagni F."/>
            <person name="Usai G."/>
            <person name="Natali L."/>
            <person name="Bassil N."/>
            <person name="Fernandez G.E."/>
            <person name="Lomsadze A."/>
            <person name="Armour M."/>
            <person name="Olukolu B."/>
            <person name="Poorten T."/>
            <person name="Britton C."/>
            <person name="Davik J."/>
            <person name="Ashrafi H."/>
            <person name="Aiden E.L."/>
            <person name="Borodovsky M."/>
            <person name="Worthington M."/>
        </authorList>
    </citation>
    <scope>NUCLEOTIDE SEQUENCE [LARGE SCALE GENOMIC DNA]</scope>
    <source>
        <strain evidence="2">PI 553951</strain>
    </source>
</reference>
<name>A0AAW1X5U1_RUBAR</name>
<comment type="caution">
    <text evidence="2">The sequence shown here is derived from an EMBL/GenBank/DDBJ whole genome shotgun (WGS) entry which is preliminary data.</text>
</comment>
<dbReference type="Proteomes" id="UP001457282">
    <property type="component" value="Unassembled WGS sequence"/>
</dbReference>
<protein>
    <submittedName>
        <fullName evidence="2">Uncharacterized protein</fullName>
    </submittedName>
</protein>
<accession>A0AAW1X5U1</accession>
<keyword evidence="1" id="KW-0812">Transmembrane</keyword>
<evidence type="ECO:0000313" key="3">
    <source>
        <dbReference type="Proteomes" id="UP001457282"/>
    </source>
</evidence>
<keyword evidence="1" id="KW-0472">Membrane</keyword>
<gene>
    <name evidence="2" type="ORF">M0R45_019603</name>
</gene>
<proteinExistence type="predicted"/>
<dbReference type="AlphaFoldDB" id="A0AAW1X5U1"/>
<feature type="transmembrane region" description="Helical" evidence="1">
    <location>
        <begin position="69"/>
        <end position="90"/>
    </location>
</feature>
<evidence type="ECO:0000313" key="2">
    <source>
        <dbReference type="EMBL" id="KAK9932363.1"/>
    </source>
</evidence>
<evidence type="ECO:0000256" key="1">
    <source>
        <dbReference type="SAM" id="Phobius"/>
    </source>
</evidence>
<dbReference type="EMBL" id="JBEDUW010000004">
    <property type="protein sequence ID" value="KAK9932363.1"/>
    <property type="molecule type" value="Genomic_DNA"/>
</dbReference>
<keyword evidence="1" id="KW-1133">Transmembrane helix</keyword>
<sequence length="157" mass="17020">MMANRSRIAVAAVVRWKRRSGLGAATWCGGRARGHHGGEGLNSGDACSLDGDVDAVWFCLSREKSMGGFCDLIAVALVGLRFVMVIWVYTSWELGKSTVWNGGRGGSGEVWLRGPRADLVWGNGEGINGRELLTVLVCCVWDLGLRWWSVMAVHGIL</sequence>
<organism evidence="2 3">
    <name type="scientific">Rubus argutus</name>
    <name type="common">Southern blackberry</name>
    <dbReference type="NCBI Taxonomy" id="59490"/>
    <lineage>
        <taxon>Eukaryota</taxon>
        <taxon>Viridiplantae</taxon>
        <taxon>Streptophyta</taxon>
        <taxon>Embryophyta</taxon>
        <taxon>Tracheophyta</taxon>
        <taxon>Spermatophyta</taxon>
        <taxon>Magnoliopsida</taxon>
        <taxon>eudicotyledons</taxon>
        <taxon>Gunneridae</taxon>
        <taxon>Pentapetalae</taxon>
        <taxon>rosids</taxon>
        <taxon>fabids</taxon>
        <taxon>Rosales</taxon>
        <taxon>Rosaceae</taxon>
        <taxon>Rosoideae</taxon>
        <taxon>Rosoideae incertae sedis</taxon>
        <taxon>Rubus</taxon>
    </lineage>
</organism>
<keyword evidence="3" id="KW-1185">Reference proteome</keyword>